<keyword evidence="3" id="KW-1185">Reference proteome</keyword>
<dbReference type="AlphaFoldDB" id="A0A3M7QJ68"/>
<dbReference type="EMBL" id="REGN01005989">
    <property type="protein sequence ID" value="RNA11302.1"/>
    <property type="molecule type" value="Genomic_DNA"/>
</dbReference>
<evidence type="ECO:0000256" key="1">
    <source>
        <dbReference type="SAM" id="MobiDB-lite"/>
    </source>
</evidence>
<feature type="compositionally biased region" description="Low complexity" evidence="1">
    <location>
        <begin position="264"/>
        <end position="277"/>
    </location>
</feature>
<evidence type="ECO:0000313" key="2">
    <source>
        <dbReference type="EMBL" id="RNA11302.1"/>
    </source>
</evidence>
<gene>
    <name evidence="2" type="ORF">BpHYR1_001580</name>
</gene>
<feature type="region of interest" description="Disordered" evidence="1">
    <location>
        <begin position="252"/>
        <end position="291"/>
    </location>
</feature>
<accession>A0A3M7QJ68</accession>
<name>A0A3M7QJ68_BRAPC</name>
<protein>
    <submittedName>
        <fullName evidence="2">Uncharacterized protein</fullName>
    </submittedName>
</protein>
<dbReference type="OrthoDB" id="10541969at2759"/>
<reference evidence="2 3" key="1">
    <citation type="journal article" date="2018" name="Sci. Rep.">
        <title>Genomic signatures of local adaptation to the degree of environmental predictability in rotifers.</title>
        <authorList>
            <person name="Franch-Gras L."/>
            <person name="Hahn C."/>
            <person name="Garcia-Roger E.M."/>
            <person name="Carmona M.J."/>
            <person name="Serra M."/>
            <person name="Gomez A."/>
        </authorList>
    </citation>
    <scope>NUCLEOTIDE SEQUENCE [LARGE SCALE GENOMIC DNA]</scope>
    <source>
        <strain evidence="2">HYR1</strain>
    </source>
</reference>
<comment type="caution">
    <text evidence="2">The sequence shown here is derived from an EMBL/GenBank/DDBJ whole genome shotgun (WGS) entry which is preliminary data.</text>
</comment>
<sequence>MLEPSDQMRFEVNLNQDDFDFEIDKLILNLIRLKESSQFGKKLAASKIKLVKKAAKSDQNLMDFEESHSLQDCSYEEEDNNQWLVVWNKILVEQSELRREDLTEYLRNYTQIFACLEPSYINDLFDKNLIDLNDLNHFSCVFNHQNLFNHFHPGQFNNTSHEPSKLIASLTVFVYKSNCYMYKKNIIESMLKRLSVFINRENYHKSFRQIFVKHFLKAVYLNGLFSFKTLNLFLNSNQRTWSDARRISISDDSSDELSDEESLNSDSESIITSSGSDSDIENRPGANDQQQKSVGKLIEMLPSDEFKSFFPLNLKNLCRIAIKNGMKKYSYNDVHKLNLLSNIYKDFVLFKEEIDLVIKLHSEISNQKTSGARHERDPRAFFNSLRIFMFPIFISKYYLYLYKIKLNFKNNYKETEQLRSNHSKSPKPPPQFKLNMYKWSMIDNT</sequence>
<dbReference type="Proteomes" id="UP000276133">
    <property type="component" value="Unassembled WGS sequence"/>
</dbReference>
<proteinExistence type="predicted"/>
<organism evidence="2 3">
    <name type="scientific">Brachionus plicatilis</name>
    <name type="common">Marine rotifer</name>
    <name type="synonym">Brachionus muelleri</name>
    <dbReference type="NCBI Taxonomy" id="10195"/>
    <lineage>
        <taxon>Eukaryota</taxon>
        <taxon>Metazoa</taxon>
        <taxon>Spiralia</taxon>
        <taxon>Gnathifera</taxon>
        <taxon>Rotifera</taxon>
        <taxon>Eurotatoria</taxon>
        <taxon>Monogononta</taxon>
        <taxon>Pseudotrocha</taxon>
        <taxon>Ploima</taxon>
        <taxon>Brachionidae</taxon>
        <taxon>Brachionus</taxon>
    </lineage>
</organism>
<evidence type="ECO:0000313" key="3">
    <source>
        <dbReference type="Proteomes" id="UP000276133"/>
    </source>
</evidence>
<feature type="compositionally biased region" description="Acidic residues" evidence="1">
    <location>
        <begin position="252"/>
        <end position="263"/>
    </location>
</feature>